<comment type="caution">
    <text evidence="2">The sequence shown here is derived from an EMBL/GenBank/DDBJ whole genome shotgun (WGS) entry which is preliminary data.</text>
</comment>
<dbReference type="OrthoDB" id="1046782at2759"/>
<gene>
    <name evidence="2" type="ORF">TM35_000232580</name>
</gene>
<reference evidence="2 3" key="1">
    <citation type="submission" date="2017-03" db="EMBL/GenBank/DDBJ databases">
        <title>An alternative strategy for trypanosome survival in the mammalian bloodstream revealed through genome and transcriptome analysis of the ubiquitous bovine parasite Trypanosoma (Megatrypanum) theileri.</title>
        <authorList>
            <person name="Kelly S."/>
            <person name="Ivens A."/>
            <person name="Mott A."/>
            <person name="O'Neill E."/>
            <person name="Emms D."/>
            <person name="Macleod O."/>
            <person name="Voorheis P."/>
            <person name="Matthews J."/>
            <person name="Matthews K."/>
            <person name="Carrington M."/>
        </authorList>
    </citation>
    <scope>NUCLEOTIDE SEQUENCE [LARGE SCALE GENOMIC DNA]</scope>
    <source>
        <strain evidence="2">Edinburgh</strain>
    </source>
</reference>
<evidence type="ECO:0000313" key="3">
    <source>
        <dbReference type="Proteomes" id="UP000192257"/>
    </source>
</evidence>
<dbReference type="RefSeq" id="XP_028881353.1">
    <property type="nucleotide sequence ID" value="XM_029027498.1"/>
</dbReference>
<dbReference type="AlphaFoldDB" id="A0A1X0NRH1"/>
<dbReference type="InterPro" id="IPR000909">
    <property type="entry name" value="PLipase_C_PInositol-sp_X_dom"/>
</dbReference>
<dbReference type="SUPFAM" id="SSF51695">
    <property type="entry name" value="PLC-like phosphodiesterases"/>
    <property type="match status" value="1"/>
</dbReference>
<dbReference type="SMART" id="SM00148">
    <property type="entry name" value="PLCXc"/>
    <property type="match status" value="1"/>
</dbReference>
<feature type="domain" description="Phosphatidylinositol-specific phospholipase C X" evidence="1">
    <location>
        <begin position="25"/>
        <end position="206"/>
    </location>
</feature>
<dbReference type="InterPro" id="IPR017946">
    <property type="entry name" value="PLC-like_Pdiesterase_TIM-brl"/>
</dbReference>
<proteinExistence type="predicted"/>
<dbReference type="InterPro" id="IPR051057">
    <property type="entry name" value="PI-PLC_domain"/>
</dbReference>
<dbReference type="Gene3D" id="3.20.20.190">
    <property type="entry name" value="Phosphatidylinositol (PI) phosphodiesterase"/>
    <property type="match status" value="1"/>
</dbReference>
<sequence length="376" mass="42406">MLPYNESFISVKWHPQSWMYDMRSYIQNFAITQVFIIGSHNAGTYSIDGKSPFGRDAPGLLSRHAKYASLLRFFVRGTSVKWAKCQNTTILEQLSGGVRYLDLRIAPNSKEGGRLYITHGRLSVPLSVVIEQIGTFLRDPVSAQEFLILDFQHFFDMDSPDLQDRFVKEINVLSNHFIPVDIPLTTPLSVLWKTSDTHRVFLLLGKSKINYSFARIRADSLVSVWVNKKSLKSLLKALKMLMVKDLKQPCNYSVPPRLYVTQAVFTPRFSTVVGGIFSKEQDKSASGIRRAAAHVNSPLIEWFCGLNAHSNLDGEVVTVPQGMNTHGNILMLDHVDMGSCRVLGETRELNAVGMCIYLNMLRSSRLEVNSPLYSLQ</sequence>
<dbReference type="GO" id="GO:0006629">
    <property type="term" value="P:lipid metabolic process"/>
    <property type="evidence" value="ECO:0007669"/>
    <property type="project" value="InterPro"/>
</dbReference>
<dbReference type="Proteomes" id="UP000192257">
    <property type="component" value="Unassembled WGS sequence"/>
</dbReference>
<dbReference type="GO" id="GO:0008081">
    <property type="term" value="F:phosphoric diester hydrolase activity"/>
    <property type="evidence" value="ECO:0007669"/>
    <property type="project" value="InterPro"/>
</dbReference>
<organism evidence="2 3">
    <name type="scientific">Trypanosoma theileri</name>
    <dbReference type="NCBI Taxonomy" id="67003"/>
    <lineage>
        <taxon>Eukaryota</taxon>
        <taxon>Discoba</taxon>
        <taxon>Euglenozoa</taxon>
        <taxon>Kinetoplastea</taxon>
        <taxon>Metakinetoplastina</taxon>
        <taxon>Trypanosomatida</taxon>
        <taxon>Trypanosomatidae</taxon>
        <taxon>Trypanosoma</taxon>
    </lineage>
</organism>
<protein>
    <submittedName>
        <fullName evidence="2">Glycosylphosphatidylinositol-specific phospholipase C</fullName>
    </submittedName>
</protein>
<name>A0A1X0NRH1_9TRYP</name>
<dbReference type="EMBL" id="NBCO01000023">
    <property type="protein sequence ID" value="ORC87287.1"/>
    <property type="molecule type" value="Genomic_DNA"/>
</dbReference>
<keyword evidence="3" id="KW-1185">Reference proteome</keyword>
<evidence type="ECO:0000313" key="2">
    <source>
        <dbReference type="EMBL" id="ORC87287.1"/>
    </source>
</evidence>
<dbReference type="STRING" id="67003.A0A1X0NRH1"/>
<dbReference type="VEuPathDB" id="TriTrypDB:TM35_000232580"/>
<dbReference type="GeneID" id="39987278"/>
<dbReference type="PANTHER" id="PTHR13593">
    <property type="match status" value="1"/>
</dbReference>
<evidence type="ECO:0000259" key="1">
    <source>
        <dbReference type="SMART" id="SM00148"/>
    </source>
</evidence>
<dbReference type="PANTHER" id="PTHR13593:SF113">
    <property type="entry name" value="SI:DKEY-266F7.9"/>
    <property type="match status" value="1"/>
</dbReference>
<accession>A0A1X0NRH1</accession>
<dbReference type="PROSITE" id="PS50007">
    <property type="entry name" value="PIPLC_X_DOMAIN"/>
    <property type="match status" value="1"/>
</dbReference>
<dbReference type="CDD" id="cd08587">
    <property type="entry name" value="PI-PLCXDc_like"/>
    <property type="match status" value="1"/>
</dbReference>